<dbReference type="Pfam" id="PF22914">
    <property type="entry name" value="Fibulin_C"/>
    <property type="match status" value="1"/>
</dbReference>
<dbReference type="PANTHER" id="PTHR24034">
    <property type="entry name" value="EGF-LIKE DOMAIN-CONTAINING PROTEIN"/>
    <property type="match status" value="1"/>
</dbReference>
<dbReference type="GO" id="GO:0005509">
    <property type="term" value="F:calcium ion binding"/>
    <property type="evidence" value="ECO:0007669"/>
    <property type="project" value="InterPro"/>
</dbReference>
<sequence>MLLLGRVPPHCGRVVVAPSDGDVLVSPQECLSQQQALSVVQQMQRLLAAQEAAQLHGTRSLHSTLAMSTLTRVCLSAETCPQPVVPLNGRVLGQSVRVGHDIHFVCDAGFRLVGSETGTQPSCKGIDDCSSNPCANRGTCVDGNQSYTCLCPQGWSGPSCQSPIYSYVDECQLFQSIPQTRLCLHECLNLPGSYLCLCPPGYLLHSDRNACEDVNECTRKQHNCTQGDICINTFGGHRCVRPKCPPPCHNTSYVKTSAFQCDRNPCPMENQACRLAPTSISFHYLPLRANHTVPHVLFKMSTTRFMGDSLRFAITGCQGQGVFAVRRSGRQAGDLVITSPVVGAATLEVELEMSKLSRKALLGKHVFKVTAFVSPYEF</sequence>
<organism evidence="10 11">
    <name type="scientific">Amazona collaria</name>
    <name type="common">yellow-billed parrot</name>
    <dbReference type="NCBI Taxonomy" id="241587"/>
    <lineage>
        <taxon>Eukaryota</taxon>
        <taxon>Metazoa</taxon>
        <taxon>Chordata</taxon>
        <taxon>Craniata</taxon>
        <taxon>Vertebrata</taxon>
        <taxon>Euteleostomi</taxon>
        <taxon>Archelosauria</taxon>
        <taxon>Archosauria</taxon>
        <taxon>Dinosauria</taxon>
        <taxon>Saurischia</taxon>
        <taxon>Theropoda</taxon>
        <taxon>Coelurosauria</taxon>
        <taxon>Aves</taxon>
        <taxon>Neognathae</taxon>
        <taxon>Neoaves</taxon>
        <taxon>Telluraves</taxon>
        <taxon>Australaves</taxon>
        <taxon>Psittaciformes</taxon>
        <taxon>Psittacidae</taxon>
        <taxon>Amazona</taxon>
    </lineage>
</organism>
<evidence type="ECO:0000256" key="7">
    <source>
        <dbReference type="ARBA" id="ARBA00023157"/>
    </source>
</evidence>
<evidence type="ECO:0000256" key="1">
    <source>
        <dbReference type="ARBA" id="ARBA00004498"/>
    </source>
</evidence>
<dbReference type="InterPro" id="IPR035976">
    <property type="entry name" value="Sushi/SCR/CCP_sf"/>
</dbReference>
<dbReference type="PROSITE" id="PS00022">
    <property type="entry name" value="EGF_1"/>
    <property type="match status" value="1"/>
</dbReference>
<dbReference type="PANTHER" id="PTHR24034:SF197">
    <property type="entry name" value="FIBULIN-7-LIKE"/>
    <property type="match status" value="1"/>
</dbReference>
<dbReference type="Pfam" id="PF12662">
    <property type="entry name" value="cEGF"/>
    <property type="match status" value="1"/>
</dbReference>
<dbReference type="PRINTS" id="PR00010">
    <property type="entry name" value="EGFBLOOD"/>
</dbReference>
<dbReference type="SUPFAM" id="SSF57535">
    <property type="entry name" value="Complement control module/SCR domain"/>
    <property type="match status" value="1"/>
</dbReference>
<feature type="disulfide bond" evidence="8">
    <location>
        <begin position="151"/>
        <end position="160"/>
    </location>
</feature>
<evidence type="ECO:0000256" key="6">
    <source>
        <dbReference type="ARBA" id="ARBA00022737"/>
    </source>
</evidence>
<keyword evidence="6" id="KW-0677">Repeat</keyword>
<dbReference type="SUPFAM" id="SSF57196">
    <property type="entry name" value="EGF/Laminin"/>
    <property type="match status" value="2"/>
</dbReference>
<dbReference type="Gene3D" id="2.10.70.10">
    <property type="entry name" value="Complement Module, domain 1"/>
    <property type="match status" value="1"/>
</dbReference>
<evidence type="ECO:0000313" key="10">
    <source>
        <dbReference type="Ensembl" id="ENSACOP00000025841.1"/>
    </source>
</evidence>
<dbReference type="InterPro" id="IPR055088">
    <property type="entry name" value="Fibulin_C"/>
</dbReference>
<dbReference type="Ensembl" id="ENSACOT00000026719.1">
    <property type="protein sequence ID" value="ENSACOP00000025841.1"/>
    <property type="gene ID" value="ENSACOG00000017250.1"/>
</dbReference>
<comment type="subcellular location">
    <subcellularLocation>
        <location evidence="1">Secreted</location>
        <location evidence="1">Extracellular space</location>
        <location evidence="1">Extracellular matrix</location>
    </subcellularLocation>
</comment>
<dbReference type="InterPro" id="IPR000152">
    <property type="entry name" value="EGF-type_Asp/Asn_hydroxyl_site"/>
</dbReference>
<dbReference type="FunFam" id="2.10.25.10:FF:000240">
    <property type="entry name" value="Vitamin K-dependent protein S"/>
    <property type="match status" value="1"/>
</dbReference>
<dbReference type="CDD" id="cd00033">
    <property type="entry name" value="CCP"/>
    <property type="match status" value="1"/>
</dbReference>
<evidence type="ECO:0000256" key="5">
    <source>
        <dbReference type="ARBA" id="ARBA00022729"/>
    </source>
</evidence>
<keyword evidence="3" id="KW-0964">Secreted</keyword>
<evidence type="ECO:0000256" key="2">
    <source>
        <dbReference type="ARBA" id="ARBA00006127"/>
    </source>
</evidence>
<name>A0A8B9GL43_9PSIT</name>
<dbReference type="InterPro" id="IPR000436">
    <property type="entry name" value="Sushi_SCR_CCP_dom"/>
</dbReference>
<keyword evidence="3" id="KW-0272">Extracellular matrix</keyword>
<reference evidence="10" key="1">
    <citation type="submission" date="2025-08" db="UniProtKB">
        <authorList>
            <consortium name="Ensembl"/>
        </authorList>
    </citation>
    <scope>IDENTIFICATION</scope>
</reference>
<dbReference type="SMART" id="SM00181">
    <property type="entry name" value="EGF"/>
    <property type="match status" value="2"/>
</dbReference>
<dbReference type="PROSITE" id="PS50026">
    <property type="entry name" value="EGF_3"/>
    <property type="match status" value="1"/>
</dbReference>
<dbReference type="Proteomes" id="UP000694522">
    <property type="component" value="Unplaced"/>
</dbReference>
<evidence type="ECO:0000256" key="3">
    <source>
        <dbReference type="ARBA" id="ARBA00022530"/>
    </source>
</evidence>
<dbReference type="InterPro" id="IPR050751">
    <property type="entry name" value="ECM_structural_protein"/>
</dbReference>
<protein>
    <recommendedName>
        <fullName evidence="9">EGF-like domain-containing protein</fullName>
    </recommendedName>
</protein>
<dbReference type="AlphaFoldDB" id="A0A8B9GL43"/>
<proteinExistence type="inferred from homology"/>
<comment type="similarity">
    <text evidence="2">Belongs to the fibulin family.</text>
</comment>
<dbReference type="CDD" id="cd00054">
    <property type="entry name" value="EGF_CA"/>
    <property type="match status" value="2"/>
</dbReference>
<reference evidence="10" key="2">
    <citation type="submission" date="2025-09" db="UniProtKB">
        <authorList>
            <consortium name="Ensembl"/>
        </authorList>
    </citation>
    <scope>IDENTIFICATION</scope>
</reference>
<keyword evidence="11" id="KW-1185">Reference proteome</keyword>
<feature type="domain" description="EGF-like" evidence="9">
    <location>
        <begin position="125"/>
        <end position="161"/>
    </location>
</feature>
<comment type="caution">
    <text evidence="8">Lacks conserved residue(s) required for the propagation of feature annotation.</text>
</comment>
<dbReference type="InterPro" id="IPR026823">
    <property type="entry name" value="cEGF"/>
</dbReference>
<dbReference type="Pfam" id="PF00008">
    <property type="entry name" value="EGF"/>
    <property type="match status" value="1"/>
</dbReference>
<dbReference type="SMART" id="SM00179">
    <property type="entry name" value="EGF_CA"/>
    <property type="match status" value="3"/>
</dbReference>
<dbReference type="PROSITE" id="PS01186">
    <property type="entry name" value="EGF_2"/>
    <property type="match status" value="2"/>
</dbReference>
<accession>A0A8B9GL43</accession>
<dbReference type="PROSITE" id="PS00010">
    <property type="entry name" value="ASX_HYDROXYL"/>
    <property type="match status" value="1"/>
</dbReference>
<dbReference type="InterPro" id="IPR000742">
    <property type="entry name" value="EGF"/>
</dbReference>
<dbReference type="FunFam" id="2.10.25.10:FF:000066">
    <property type="entry name" value="FAT atypical cadherin 4"/>
    <property type="match status" value="1"/>
</dbReference>
<keyword evidence="5" id="KW-0732">Signal</keyword>
<dbReference type="Gene3D" id="2.10.25.10">
    <property type="entry name" value="Laminin"/>
    <property type="match status" value="2"/>
</dbReference>
<evidence type="ECO:0000259" key="9">
    <source>
        <dbReference type="PROSITE" id="PS50026"/>
    </source>
</evidence>
<dbReference type="InterPro" id="IPR001881">
    <property type="entry name" value="EGF-like_Ca-bd_dom"/>
</dbReference>
<keyword evidence="7 8" id="KW-1015">Disulfide bond</keyword>
<keyword evidence="4 8" id="KW-0245">EGF-like domain</keyword>
<evidence type="ECO:0000313" key="11">
    <source>
        <dbReference type="Proteomes" id="UP000694522"/>
    </source>
</evidence>
<evidence type="ECO:0000256" key="8">
    <source>
        <dbReference type="PROSITE-ProRule" id="PRU00076"/>
    </source>
</evidence>
<evidence type="ECO:0000256" key="4">
    <source>
        <dbReference type="ARBA" id="ARBA00022536"/>
    </source>
</evidence>